<dbReference type="Pfam" id="PF00917">
    <property type="entry name" value="MATH"/>
    <property type="match status" value="1"/>
</dbReference>
<name>O44815_CAEEL</name>
<dbReference type="Gene3D" id="3.30.710.10">
    <property type="entry name" value="Potassium Channel Kv1.1, Chain A"/>
    <property type="match status" value="1"/>
</dbReference>
<dbReference type="InterPro" id="IPR052664">
    <property type="entry name" value="BTB-MATH_domain_protein"/>
</dbReference>
<dbReference type="OrthoDB" id="6046119at2759"/>
<dbReference type="SMR" id="O44815"/>
<evidence type="ECO:0000259" key="1">
    <source>
        <dbReference type="PROSITE" id="PS50097"/>
    </source>
</evidence>
<dbReference type="UCSC" id="F52C6.8">
    <property type="organism name" value="c. elegans"/>
</dbReference>
<dbReference type="Gene3D" id="2.60.210.10">
    <property type="entry name" value="Apoptosis, Tumor Necrosis Factor Receptor Associated Protein 2, Chain A"/>
    <property type="match status" value="1"/>
</dbReference>
<dbReference type="PROSITE" id="PS50097">
    <property type="entry name" value="BTB"/>
    <property type="match status" value="1"/>
</dbReference>
<accession>O44815</accession>
<dbReference type="InterPro" id="IPR002083">
    <property type="entry name" value="MATH/TRAF_dom"/>
</dbReference>
<reference evidence="3 4" key="1">
    <citation type="journal article" date="1998" name="Science">
        <title>Genome sequence of the nematode C. elegans: a platform for investigating biology.</title>
        <authorList>
            <consortium name="The C. elegans sequencing consortium"/>
            <person name="Sulson J.E."/>
            <person name="Waterston R."/>
        </authorList>
    </citation>
    <scope>NUCLEOTIDE SEQUENCE [LARGE SCALE GENOMIC DNA]</scope>
    <source>
        <strain evidence="3 4">Bristol N2</strain>
    </source>
</reference>
<dbReference type="PhylomeDB" id="O44815"/>
<dbReference type="EMBL" id="BX284602">
    <property type="protein sequence ID" value="CCD67520.1"/>
    <property type="molecule type" value="Genomic_DNA"/>
</dbReference>
<dbReference type="SMART" id="SM00225">
    <property type="entry name" value="BTB"/>
    <property type="match status" value="1"/>
</dbReference>
<dbReference type="PROSITE" id="PS50144">
    <property type="entry name" value="MATH"/>
    <property type="match status" value="1"/>
</dbReference>
<dbReference type="CTD" id="186090"/>
<protein>
    <submittedName>
        <fullName evidence="3">BTB domain-containing protein</fullName>
    </submittedName>
</protein>
<dbReference type="PANTHER" id="PTHR22743:SF165">
    <property type="entry name" value="BTB AND MATH DOMAIN CONTAINING-RELATED"/>
    <property type="match status" value="1"/>
</dbReference>
<dbReference type="CDD" id="cd00121">
    <property type="entry name" value="MATH"/>
    <property type="match status" value="1"/>
</dbReference>
<dbReference type="InterPro" id="IPR008974">
    <property type="entry name" value="TRAF-like"/>
</dbReference>
<dbReference type="InParanoid" id="O44815"/>
<dbReference type="HOGENOM" id="CLU_051249_1_0_1"/>
<dbReference type="PaxDb" id="6239-F52C6.8"/>
<dbReference type="OMA" id="EATWCID"/>
<dbReference type="FunCoup" id="O44815">
    <property type="interactions" value="14"/>
</dbReference>
<evidence type="ECO:0000259" key="2">
    <source>
        <dbReference type="PROSITE" id="PS50144"/>
    </source>
</evidence>
<dbReference type="eggNOG" id="ENOG502RXUT">
    <property type="taxonomic scope" value="Eukaryota"/>
</dbReference>
<dbReference type="RefSeq" id="NP_494122.1">
    <property type="nucleotide sequence ID" value="NM_061721.2"/>
</dbReference>
<dbReference type="WormBase" id="F52C6.8">
    <property type="protein sequence ID" value="CE10816"/>
    <property type="gene ID" value="WBGene00018665"/>
    <property type="gene designation" value="bath-4"/>
</dbReference>
<dbReference type="PANTHER" id="PTHR22743">
    <property type="entry name" value="MEPRIN/TRAF-LIKE MATH FAMILY-C.ELEGANS"/>
    <property type="match status" value="1"/>
</dbReference>
<dbReference type="STRING" id="6239.F52C6.8.1"/>
<dbReference type="InterPro" id="IPR011333">
    <property type="entry name" value="SKP1/BTB/POZ_sf"/>
</dbReference>
<dbReference type="PIR" id="T32801">
    <property type="entry name" value="T32801"/>
</dbReference>
<evidence type="ECO:0000313" key="4">
    <source>
        <dbReference type="Proteomes" id="UP000001940"/>
    </source>
</evidence>
<dbReference type="Pfam" id="PF00651">
    <property type="entry name" value="BTB"/>
    <property type="match status" value="1"/>
</dbReference>
<dbReference type="AlphaFoldDB" id="O44815"/>
<dbReference type="KEGG" id="cel:CELE_F52C6.8"/>
<dbReference type="AGR" id="WB:WBGene00018665"/>
<feature type="domain" description="MATH" evidence="2">
    <location>
        <begin position="7"/>
        <end position="126"/>
    </location>
</feature>
<feature type="domain" description="BTB" evidence="1">
    <location>
        <begin position="150"/>
        <end position="209"/>
    </location>
</feature>
<sequence length="306" mass="34989">MVATTKEFQLHHSYKNVSKLEDEGTLLSPSEEHFNVQWYMAVSHKKEDMAVYLHCNILGKAEATWCIDAEFEFTLKNSCGKRSTKKTAVKFTNSENIGYGWKKFISWEMLAKDYIIDDIIIAEATVKVTNMTGILKKKLKSFEKSEEQFSDVILAVEDETFHVLKKFLASHSTYFNALLLGKFKEAEISEVALKDIDSTDFQNLLEVLYGESAIDEDTIEGILHLAHMYDMPFPTRKCEEFLIDFSEKPIKEKLKVAKKYQLEDLKMSCLMKTNTIDEIKAALAGDSTEMDVTVLAALLEKTLTFH</sequence>
<dbReference type="InterPro" id="IPR000210">
    <property type="entry name" value="BTB/POZ_dom"/>
</dbReference>
<dbReference type="SUPFAM" id="SSF54695">
    <property type="entry name" value="POZ domain"/>
    <property type="match status" value="1"/>
</dbReference>
<dbReference type="CDD" id="cd01165">
    <property type="entry name" value="BTB_POZ"/>
    <property type="match status" value="1"/>
</dbReference>
<dbReference type="GeneID" id="186090"/>
<dbReference type="Bgee" id="WBGene00018665">
    <property type="expression patterns" value="Expressed in germ line (C elegans) and 3 other cell types or tissues"/>
</dbReference>
<organism evidence="3 4">
    <name type="scientific">Caenorhabditis elegans</name>
    <dbReference type="NCBI Taxonomy" id="6239"/>
    <lineage>
        <taxon>Eukaryota</taxon>
        <taxon>Metazoa</taxon>
        <taxon>Ecdysozoa</taxon>
        <taxon>Nematoda</taxon>
        <taxon>Chromadorea</taxon>
        <taxon>Rhabditida</taxon>
        <taxon>Rhabditina</taxon>
        <taxon>Rhabditomorpha</taxon>
        <taxon>Rhabditoidea</taxon>
        <taxon>Rhabditidae</taxon>
        <taxon>Peloderinae</taxon>
        <taxon>Caenorhabditis</taxon>
    </lineage>
</organism>
<dbReference type="SMART" id="SM00061">
    <property type="entry name" value="MATH"/>
    <property type="match status" value="1"/>
</dbReference>
<gene>
    <name evidence="3 5" type="primary">bath-4</name>
    <name evidence="3" type="ORF">CELE_F52C6.8</name>
    <name evidence="5" type="ORF">F52C6.8</name>
</gene>
<proteinExistence type="predicted"/>
<evidence type="ECO:0000313" key="5">
    <source>
        <dbReference type="WormBase" id="F52C6.8"/>
    </source>
</evidence>
<dbReference type="Proteomes" id="UP000001940">
    <property type="component" value="Chromosome II"/>
</dbReference>
<dbReference type="SUPFAM" id="SSF49599">
    <property type="entry name" value="TRAF domain-like"/>
    <property type="match status" value="1"/>
</dbReference>
<evidence type="ECO:0000313" key="3">
    <source>
        <dbReference type="EMBL" id="CCD67520.1"/>
    </source>
</evidence>
<keyword evidence="4" id="KW-1185">Reference proteome</keyword>